<evidence type="ECO:0000313" key="6">
    <source>
        <dbReference type="Proteomes" id="UP000323565"/>
    </source>
</evidence>
<dbReference type="PANTHER" id="PTHR33875:SF2">
    <property type="entry name" value="ACR183CP"/>
    <property type="match status" value="1"/>
</dbReference>
<sequence>MKKPALAAALVVAIVAAVIVAVIFLNRTPEPKPTPSASGDTAVSNLAAPDSHRLQKAPDGSPVLVEFLDFECEACRAAYPFVEELRKDYKGKVTFVIRYFPLPGHKNSMTAALAVEAAAQQGKLQQMYSTMYERQTQWGEKQTSQASVFRGYAQELGLDMAAYDRAVASPATKARVEKDYKAGLEAGVEGTPTFFLDGEKVTVDSMEAFRSLIDEAVK</sequence>
<name>A0A417Z285_9MICO</name>
<organism evidence="4 5">
    <name type="scientific">Dermacoccus abyssi</name>
    <dbReference type="NCBI Taxonomy" id="322596"/>
    <lineage>
        <taxon>Bacteria</taxon>
        <taxon>Bacillati</taxon>
        <taxon>Actinomycetota</taxon>
        <taxon>Actinomycetes</taxon>
        <taxon>Micrococcales</taxon>
        <taxon>Dermacoccaceae</taxon>
        <taxon>Dermacoccus</taxon>
    </lineage>
</organism>
<feature type="domain" description="Thioredoxin" evidence="2">
    <location>
        <begin position="28"/>
        <end position="218"/>
    </location>
</feature>
<reference evidence="3 6" key="2">
    <citation type="submission" date="2019-08" db="EMBL/GenBank/DDBJ databases">
        <title>Dermacoccus abyssi strain HZAU 226, whole genome Nanopore sequencing project.</title>
        <authorList>
            <person name="Guo A."/>
            <person name="Zhang X."/>
            <person name="Ruan Y."/>
            <person name="Liu W."/>
            <person name="Chen Q."/>
            <person name="Gu L."/>
        </authorList>
    </citation>
    <scope>NUCLEOTIDE SEQUENCE [LARGE SCALE GENOMIC DNA]</scope>
    <source>
        <strain evidence="3 6">HZAU 226</strain>
    </source>
</reference>
<dbReference type="InterPro" id="IPR013766">
    <property type="entry name" value="Thioredoxin_domain"/>
</dbReference>
<dbReference type="Pfam" id="PF13462">
    <property type="entry name" value="Thioredoxin_4"/>
    <property type="match status" value="1"/>
</dbReference>
<dbReference type="Gene3D" id="3.40.30.10">
    <property type="entry name" value="Glutaredoxin"/>
    <property type="match status" value="1"/>
</dbReference>
<dbReference type="InterPro" id="IPR012336">
    <property type="entry name" value="Thioredoxin-like_fold"/>
</dbReference>
<dbReference type="RefSeq" id="WP_047312424.1">
    <property type="nucleotide sequence ID" value="NZ_CBCRVH010000014.1"/>
</dbReference>
<protein>
    <submittedName>
        <fullName evidence="4">Disulfide bond formation protein DsbA</fullName>
    </submittedName>
    <submittedName>
        <fullName evidence="3">Thioredoxin domain-containing protein</fullName>
    </submittedName>
</protein>
<dbReference type="Proteomes" id="UP000285376">
    <property type="component" value="Unassembled WGS sequence"/>
</dbReference>
<evidence type="ECO:0000256" key="1">
    <source>
        <dbReference type="SAM" id="MobiDB-lite"/>
    </source>
</evidence>
<dbReference type="SUPFAM" id="SSF52833">
    <property type="entry name" value="Thioredoxin-like"/>
    <property type="match status" value="1"/>
</dbReference>
<dbReference type="Proteomes" id="UP000323565">
    <property type="component" value="Chromosome"/>
</dbReference>
<dbReference type="AlphaFoldDB" id="A0A417Z285"/>
<evidence type="ECO:0000259" key="2">
    <source>
        <dbReference type="PROSITE" id="PS51352"/>
    </source>
</evidence>
<feature type="region of interest" description="Disordered" evidence="1">
    <location>
        <begin position="30"/>
        <end position="53"/>
    </location>
</feature>
<accession>A0A417Z285</accession>
<keyword evidence="6" id="KW-1185">Reference proteome</keyword>
<dbReference type="PROSITE" id="PS51352">
    <property type="entry name" value="THIOREDOXIN_2"/>
    <property type="match status" value="1"/>
</dbReference>
<proteinExistence type="predicted"/>
<evidence type="ECO:0000313" key="5">
    <source>
        <dbReference type="Proteomes" id="UP000285376"/>
    </source>
</evidence>
<feature type="compositionally biased region" description="Polar residues" evidence="1">
    <location>
        <begin position="35"/>
        <end position="44"/>
    </location>
</feature>
<dbReference type="PANTHER" id="PTHR33875">
    <property type="entry name" value="OS09G0542200 PROTEIN"/>
    <property type="match status" value="1"/>
</dbReference>
<evidence type="ECO:0000313" key="3">
    <source>
        <dbReference type="EMBL" id="QEH94114.1"/>
    </source>
</evidence>
<dbReference type="EMBL" id="QWLM01000014">
    <property type="protein sequence ID" value="RHW44739.1"/>
    <property type="molecule type" value="Genomic_DNA"/>
</dbReference>
<evidence type="ECO:0000313" key="4">
    <source>
        <dbReference type="EMBL" id="RHW44739.1"/>
    </source>
</evidence>
<gene>
    <name evidence="4" type="ORF">D1832_11645</name>
    <name evidence="3" type="ORF">FV141_11690</name>
</gene>
<dbReference type="EMBL" id="CP043031">
    <property type="protein sequence ID" value="QEH94114.1"/>
    <property type="molecule type" value="Genomic_DNA"/>
</dbReference>
<reference evidence="4 5" key="1">
    <citation type="submission" date="2018-08" db="EMBL/GenBank/DDBJ databases">
        <title>Whole genome sequence analysis of Dermacoccus abyssi bacteria isolated from Deep Mariana trench Micromonospora spp reveals genes involved in the environmental adaptation and production of secondary metabolites.</title>
        <authorList>
            <person name="Abdel-Mageed W.M."/>
            <person name="Lehri B."/>
            <person name="Nouioui I."/>
            <person name="Goodfellow I."/>
            <person name="Jaspars M."/>
            <person name="Karlyshev A."/>
        </authorList>
    </citation>
    <scope>NUCLEOTIDE SEQUENCE [LARGE SCALE GENOMIC DNA]</scope>
    <source>
        <strain evidence="4 5">MT1.1</strain>
    </source>
</reference>
<dbReference type="InterPro" id="IPR036249">
    <property type="entry name" value="Thioredoxin-like_sf"/>
</dbReference>